<keyword evidence="2" id="KW-1185">Reference proteome</keyword>
<organism evidence="1 2">
    <name type="scientific">Populus alba</name>
    <name type="common">White poplar</name>
    <dbReference type="NCBI Taxonomy" id="43335"/>
    <lineage>
        <taxon>Eukaryota</taxon>
        <taxon>Viridiplantae</taxon>
        <taxon>Streptophyta</taxon>
        <taxon>Embryophyta</taxon>
        <taxon>Tracheophyta</taxon>
        <taxon>Spermatophyta</taxon>
        <taxon>Magnoliopsida</taxon>
        <taxon>eudicotyledons</taxon>
        <taxon>Gunneridae</taxon>
        <taxon>Pentapetalae</taxon>
        <taxon>rosids</taxon>
        <taxon>fabids</taxon>
        <taxon>Malpighiales</taxon>
        <taxon>Salicaceae</taxon>
        <taxon>Saliceae</taxon>
        <taxon>Populus</taxon>
    </lineage>
</organism>
<sequence>VGDFGLAKLLAERGADQQPITCTGGLRGSIGYIPPGKSPTHEIFSGGSSIIKWVESAFPASIEQVVDPELFTGKSPTHECLITILGVGLSCTVDSPDRRTNMRDSLLKLKTARDTLLKPPLDHKPDLDLEAGIGSSAA</sequence>
<protein>
    <submittedName>
        <fullName evidence="1">Uncharacterized protein</fullName>
    </submittedName>
</protein>
<evidence type="ECO:0000313" key="1">
    <source>
        <dbReference type="EMBL" id="KAL3591259.1"/>
    </source>
</evidence>
<dbReference type="EMBL" id="RCHU02000005">
    <property type="protein sequence ID" value="KAL3591259.1"/>
    <property type="molecule type" value="Genomic_DNA"/>
</dbReference>
<name>A0ACC4C8P7_POPAL</name>
<gene>
    <name evidence="1" type="ORF">D5086_009899</name>
</gene>
<comment type="caution">
    <text evidence="1">The sequence shown here is derived from an EMBL/GenBank/DDBJ whole genome shotgun (WGS) entry which is preliminary data.</text>
</comment>
<feature type="non-terminal residue" evidence="1">
    <location>
        <position position="1"/>
    </location>
</feature>
<proteinExistence type="predicted"/>
<dbReference type="Proteomes" id="UP000309997">
    <property type="component" value="Unassembled WGS sequence"/>
</dbReference>
<accession>A0ACC4C8P7</accession>
<reference evidence="1 2" key="1">
    <citation type="journal article" date="2024" name="Plant Biotechnol. J.">
        <title>Genome and CRISPR/Cas9 system of a widespread forest tree (Populus alba) in the world.</title>
        <authorList>
            <person name="Liu Y.J."/>
            <person name="Jiang P.F."/>
            <person name="Han X.M."/>
            <person name="Li X.Y."/>
            <person name="Wang H.M."/>
            <person name="Wang Y.J."/>
            <person name="Wang X.X."/>
            <person name="Zeng Q.Y."/>
        </authorList>
    </citation>
    <scope>NUCLEOTIDE SEQUENCE [LARGE SCALE GENOMIC DNA]</scope>
    <source>
        <strain evidence="2">cv. PAL-ZL1</strain>
    </source>
</reference>
<evidence type="ECO:0000313" key="2">
    <source>
        <dbReference type="Proteomes" id="UP000309997"/>
    </source>
</evidence>